<name>A0A2T2YBC8_9BACT</name>
<accession>A0A2T2YBC8</accession>
<dbReference type="GO" id="GO:0046813">
    <property type="term" value="P:receptor-mediated virion attachment to host cell"/>
    <property type="evidence" value="ECO:0007669"/>
    <property type="project" value="TreeGrafter"/>
</dbReference>
<sequence length="378" mass="41874">MKKLLLTTVALVSMQLAMAQKSEVTNAILSLKNGTLDKAKTSIDKAVVHEKTANDPKAWFTKGEVYAAYIDNPIFGKQVPNAVEEAYQAYDKAIALDKDGEWGKQAAAKKDNLYAGAFNNAVNAYNDKRYDEAIKAYTMAQNIRPQDTTAYVYAAYAAEAKQDFPLAKENYKKLLAMNHKTPMVYNRLIYFAKEVDKNETETAALLADAVKQFPNNKDFMLEELNTYIKAGKGKEAISKVENAVKVDPTNANLYNVLGSLYDQTGEKEKARQSYESALKIDPANFDANFNMGVYYYNKGADTNNKLSKLSAANQQKSGAKYAADSKQSFNAAIPYFEAAHKANPNDASTMETLAKVYIQTGRTKDAEAMNKKMDAAKK</sequence>
<feature type="repeat" description="TPR" evidence="3">
    <location>
        <begin position="251"/>
        <end position="284"/>
    </location>
</feature>
<dbReference type="PANTHER" id="PTHR44858:SF1">
    <property type="entry name" value="UDP-N-ACETYLGLUCOSAMINE--PEPTIDE N-ACETYLGLUCOSAMINYLTRANSFERASE SPINDLY-RELATED"/>
    <property type="match status" value="1"/>
</dbReference>
<dbReference type="RefSeq" id="WP_106926791.1">
    <property type="nucleotide sequence ID" value="NZ_PYFT01000001.1"/>
</dbReference>
<evidence type="ECO:0000256" key="3">
    <source>
        <dbReference type="PROSITE-ProRule" id="PRU00339"/>
    </source>
</evidence>
<dbReference type="GO" id="GO:0009279">
    <property type="term" value="C:cell outer membrane"/>
    <property type="evidence" value="ECO:0007669"/>
    <property type="project" value="TreeGrafter"/>
</dbReference>
<evidence type="ECO:0000256" key="4">
    <source>
        <dbReference type="SAM" id="SignalP"/>
    </source>
</evidence>
<organism evidence="5 6">
    <name type="scientific">Adhaeribacter arboris</name>
    <dbReference type="NCBI Taxonomy" id="2072846"/>
    <lineage>
        <taxon>Bacteria</taxon>
        <taxon>Pseudomonadati</taxon>
        <taxon>Bacteroidota</taxon>
        <taxon>Cytophagia</taxon>
        <taxon>Cytophagales</taxon>
        <taxon>Hymenobacteraceae</taxon>
        <taxon>Adhaeribacter</taxon>
    </lineage>
</organism>
<dbReference type="SUPFAM" id="SSF48452">
    <property type="entry name" value="TPR-like"/>
    <property type="match status" value="2"/>
</dbReference>
<dbReference type="InterPro" id="IPR011990">
    <property type="entry name" value="TPR-like_helical_dom_sf"/>
</dbReference>
<feature type="signal peptide" evidence="4">
    <location>
        <begin position="1"/>
        <end position="19"/>
    </location>
</feature>
<dbReference type="PROSITE" id="PS50293">
    <property type="entry name" value="TPR_REGION"/>
    <property type="match status" value="1"/>
</dbReference>
<dbReference type="Proteomes" id="UP000240357">
    <property type="component" value="Unassembled WGS sequence"/>
</dbReference>
<comment type="caution">
    <text evidence="5">The sequence shown here is derived from an EMBL/GenBank/DDBJ whole genome shotgun (WGS) entry which is preliminary data.</text>
</comment>
<dbReference type="PANTHER" id="PTHR44858">
    <property type="entry name" value="TETRATRICOPEPTIDE REPEAT PROTEIN 6"/>
    <property type="match status" value="1"/>
</dbReference>
<dbReference type="InterPro" id="IPR019734">
    <property type="entry name" value="TPR_rpt"/>
</dbReference>
<keyword evidence="2 3" id="KW-0802">TPR repeat</keyword>
<dbReference type="InterPro" id="IPR050498">
    <property type="entry name" value="Ycf3"/>
</dbReference>
<evidence type="ECO:0008006" key="7">
    <source>
        <dbReference type="Google" id="ProtNLM"/>
    </source>
</evidence>
<keyword evidence="6" id="KW-1185">Reference proteome</keyword>
<proteinExistence type="predicted"/>
<evidence type="ECO:0000256" key="1">
    <source>
        <dbReference type="ARBA" id="ARBA00022737"/>
    </source>
</evidence>
<dbReference type="Gene3D" id="1.25.40.10">
    <property type="entry name" value="Tetratricopeptide repeat domain"/>
    <property type="match status" value="3"/>
</dbReference>
<reference evidence="5 6" key="1">
    <citation type="submission" date="2018-03" db="EMBL/GenBank/DDBJ databases">
        <title>Adhaeribacter sp. HMF7605 Genome sequencing and assembly.</title>
        <authorList>
            <person name="Kang H."/>
            <person name="Kang J."/>
            <person name="Cha I."/>
            <person name="Kim H."/>
            <person name="Joh K."/>
        </authorList>
    </citation>
    <scope>NUCLEOTIDE SEQUENCE [LARGE SCALE GENOMIC DNA]</scope>
    <source>
        <strain evidence="5 6">HMF7605</strain>
    </source>
</reference>
<gene>
    <name evidence="5" type="ORF">AHMF7605_04325</name>
</gene>
<evidence type="ECO:0000256" key="2">
    <source>
        <dbReference type="ARBA" id="ARBA00022803"/>
    </source>
</evidence>
<keyword evidence="1" id="KW-0677">Repeat</keyword>
<dbReference type="Pfam" id="PF13429">
    <property type="entry name" value="TPR_15"/>
    <property type="match status" value="1"/>
</dbReference>
<feature type="chain" id="PRO_5015437487" description="Tetratricopeptide repeat protein" evidence="4">
    <location>
        <begin position="20"/>
        <end position="378"/>
    </location>
</feature>
<dbReference type="SMART" id="SM00028">
    <property type="entry name" value="TPR"/>
    <property type="match status" value="3"/>
</dbReference>
<dbReference type="PROSITE" id="PS50005">
    <property type="entry name" value="TPR"/>
    <property type="match status" value="1"/>
</dbReference>
<dbReference type="AlphaFoldDB" id="A0A2T2YBC8"/>
<keyword evidence="4" id="KW-0732">Signal</keyword>
<evidence type="ECO:0000313" key="6">
    <source>
        <dbReference type="Proteomes" id="UP000240357"/>
    </source>
</evidence>
<dbReference type="OrthoDB" id="739506at2"/>
<protein>
    <recommendedName>
        <fullName evidence="7">Tetratricopeptide repeat protein</fullName>
    </recommendedName>
</protein>
<dbReference type="EMBL" id="PYFT01000001">
    <property type="protein sequence ID" value="PSR52803.1"/>
    <property type="molecule type" value="Genomic_DNA"/>
</dbReference>
<evidence type="ECO:0000313" key="5">
    <source>
        <dbReference type="EMBL" id="PSR52803.1"/>
    </source>
</evidence>